<dbReference type="InterPro" id="IPR000276">
    <property type="entry name" value="GPCR_Rhodpsn"/>
</dbReference>
<keyword evidence="12" id="KW-1185">Reference proteome</keyword>
<keyword evidence="2" id="KW-1003">Cell membrane</keyword>
<feature type="transmembrane region" description="Helical" evidence="10">
    <location>
        <begin position="100"/>
        <end position="121"/>
    </location>
</feature>
<evidence type="ECO:0000313" key="13">
    <source>
        <dbReference type="RefSeq" id="XP_022081943.1"/>
    </source>
</evidence>
<evidence type="ECO:0000256" key="1">
    <source>
        <dbReference type="ARBA" id="ARBA00004651"/>
    </source>
</evidence>
<dbReference type="InterPro" id="IPR050569">
    <property type="entry name" value="TAAR"/>
</dbReference>
<accession>A0A8B7XMA6</accession>
<comment type="subcellular location">
    <subcellularLocation>
        <location evidence="1">Cell membrane</location>
        <topology evidence="1">Multi-pass membrane protein</topology>
    </subcellularLocation>
</comment>
<dbReference type="PROSITE" id="PS50262">
    <property type="entry name" value="G_PROTEIN_RECEP_F1_2"/>
    <property type="match status" value="1"/>
</dbReference>
<dbReference type="GO" id="GO:0004930">
    <property type="term" value="F:G protein-coupled receptor activity"/>
    <property type="evidence" value="ECO:0007669"/>
    <property type="project" value="UniProtKB-KW"/>
</dbReference>
<reference evidence="13" key="1">
    <citation type="submission" date="2025-08" db="UniProtKB">
        <authorList>
            <consortium name="RefSeq"/>
        </authorList>
    </citation>
    <scope>IDENTIFICATION</scope>
</reference>
<evidence type="ECO:0000256" key="4">
    <source>
        <dbReference type="ARBA" id="ARBA00022989"/>
    </source>
</evidence>
<dbReference type="OrthoDB" id="10042731at2759"/>
<feature type="transmembrane region" description="Helical" evidence="10">
    <location>
        <begin position="244"/>
        <end position="267"/>
    </location>
</feature>
<evidence type="ECO:0000256" key="3">
    <source>
        <dbReference type="ARBA" id="ARBA00022692"/>
    </source>
</evidence>
<keyword evidence="8 9" id="KW-0807">Transducer</keyword>
<dbReference type="Gene3D" id="1.20.1070.10">
    <property type="entry name" value="Rhodopsin 7-helix transmembrane proteins"/>
    <property type="match status" value="1"/>
</dbReference>
<dbReference type="RefSeq" id="XP_022081943.1">
    <property type="nucleotide sequence ID" value="XM_022226251.1"/>
</dbReference>
<dbReference type="Pfam" id="PF00001">
    <property type="entry name" value="7tm_1"/>
    <property type="match status" value="1"/>
</dbReference>
<dbReference type="Proteomes" id="UP000694845">
    <property type="component" value="Unplaced"/>
</dbReference>
<evidence type="ECO:0000256" key="9">
    <source>
        <dbReference type="RuleBase" id="RU000688"/>
    </source>
</evidence>
<dbReference type="GeneID" id="110974532"/>
<dbReference type="PRINTS" id="PR00237">
    <property type="entry name" value="GPCRRHODOPSN"/>
</dbReference>
<sequence length="330" mass="37193">MTSIQDFNSTFDLMSMYQKQHLPLVMLANVFMILTEIVIFTLNPVCLLSLCHVCNIQPASKVFMASLMISDLCTGLFWGLPQIIQNITGKWPLGESACVAYGILKSALITMGMESVLFLTTDRYVAIMHPLRYQSILTRRRSLVAMAGVWVVTCVVCVLLFGISGTGRRIISQEVPHWCVEGKRVFENCVVFGIYSVVLLAMFAMYTRIIRTARSQARRIAGNIRPAEGEAGQRRRTRIATKSTVTVIIITGTLLLCWVPDCLRALFRTLLGDLYWPNPGVEILINTLLLLNGGLNVVIYYIRNNDIRRALNQQVSFCCQVMCQRLHQFV</sequence>
<organism evidence="12 13">
    <name type="scientific">Acanthaster planci</name>
    <name type="common">Crown-of-thorns starfish</name>
    <dbReference type="NCBI Taxonomy" id="133434"/>
    <lineage>
        <taxon>Eukaryota</taxon>
        <taxon>Metazoa</taxon>
        <taxon>Echinodermata</taxon>
        <taxon>Eleutherozoa</taxon>
        <taxon>Asterozoa</taxon>
        <taxon>Asteroidea</taxon>
        <taxon>Valvatacea</taxon>
        <taxon>Valvatida</taxon>
        <taxon>Acanthasteridae</taxon>
        <taxon>Acanthaster</taxon>
    </lineage>
</organism>
<protein>
    <submittedName>
        <fullName evidence="13">Beta-3 adrenergic receptor-like</fullName>
    </submittedName>
</protein>
<evidence type="ECO:0000313" key="12">
    <source>
        <dbReference type="Proteomes" id="UP000694845"/>
    </source>
</evidence>
<evidence type="ECO:0000256" key="6">
    <source>
        <dbReference type="ARBA" id="ARBA00023136"/>
    </source>
</evidence>
<dbReference type="CDD" id="cd00637">
    <property type="entry name" value="7tm_classA_rhodopsin-like"/>
    <property type="match status" value="1"/>
</dbReference>
<feature type="transmembrane region" description="Helical" evidence="10">
    <location>
        <begin position="24"/>
        <end position="50"/>
    </location>
</feature>
<gene>
    <name evidence="13" type="primary">LOC110974532</name>
</gene>
<dbReference type="SUPFAM" id="SSF81321">
    <property type="entry name" value="Family A G protein-coupled receptor-like"/>
    <property type="match status" value="1"/>
</dbReference>
<dbReference type="GO" id="GO:0005886">
    <property type="term" value="C:plasma membrane"/>
    <property type="evidence" value="ECO:0007669"/>
    <property type="project" value="UniProtKB-SubCell"/>
</dbReference>
<keyword evidence="4 10" id="KW-1133">Transmembrane helix</keyword>
<evidence type="ECO:0000256" key="8">
    <source>
        <dbReference type="ARBA" id="ARBA00023224"/>
    </source>
</evidence>
<dbReference type="PANTHER" id="PTHR24249">
    <property type="entry name" value="HISTAMINE RECEPTOR-RELATED G-PROTEIN COUPLED RECEPTOR"/>
    <property type="match status" value="1"/>
</dbReference>
<name>A0A8B7XMA6_ACAPL</name>
<keyword evidence="6 10" id="KW-0472">Membrane</keyword>
<dbReference type="KEGG" id="aplc:110974532"/>
<dbReference type="PROSITE" id="PS00237">
    <property type="entry name" value="G_PROTEIN_RECEP_F1_1"/>
    <property type="match status" value="1"/>
</dbReference>
<keyword evidence="5 9" id="KW-0297">G-protein coupled receptor</keyword>
<feature type="transmembrane region" description="Helical" evidence="10">
    <location>
        <begin position="283"/>
        <end position="302"/>
    </location>
</feature>
<evidence type="ECO:0000256" key="7">
    <source>
        <dbReference type="ARBA" id="ARBA00023170"/>
    </source>
</evidence>
<keyword evidence="3 9" id="KW-0812">Transmembrane</keyword>
<keyword evidence="7 9" id="KW-0675">Receptor</keyword>
<evidence type="ECO:0000259" key="11">
    <source>
        <dbReference type="PROSITE" id="PS50262"/>
    </source>
</evidence>
<evidence type="ECO:0000256" key="2">
    <source>
        <dbReference type="ARBA" id="ARBA00022475"/>
    </source>
</evidence>
<feature type="transmembrane region" description="Helical" evidence="10">
    <location>
        <begin position="142"/>
        <end position="165"/>
    </location>
</feature>
<dbReference type="AlphaFoldDB" id="A0A8B7XMA6"/>
<feature type="domain" description="G-protein coupled receptors family 1 profile" evidence="11">
    <location>
        <begin position="42"/>
        <end position="300"/>
    </location>
</feature>
<evidence type="ECO:0000256" key="10">
    <source>
        <dbReference type="SAM" id="Phobius"/>
    </source>
</evidence>
<proteinExistence type="inferred from homology"/>
<comment type="similarity">
    <text evidence="9">Belongs to the G-protein coupled receptor 1 family.</text>
</comment>
<dbReference type="InterPro" id="IPR017452">
    <property type="entry name" value="GPCR_Rhodpsn_7TM"/>
</dbReference>
<feature type="transmembrane region" description="Helical" evidence="10">
    <location>
        <begin position="185"/>
        <end position="206"/>
    </location>
</feature>
<feature type="transmembrane region" description="Helical" evidence="10">
    <location>
        <begin position="62"/>
        <end position="80"/>
    </location>
</feature>
<evidence type="ECO:0000256" key="5">
    <source>
        <dbReference type="ARBA" id="ARBA00023040"/>
    </source>
</evidence>